<evidence type="ECO:0000313" key="2">
    <source>
        <dbReference type="EMBL" id="QHT74760.1"/>
    </source>
</evidence>
<reference evidence="2" key="1">
    <citation type="journal article" date="2020" name="Nature">
        <title>Giant virus diversity and host interactions through global metagenomics.</title>
        <authorList>
            <person name="Schulz F."/>
            <person name="Roux S."/>
            <person name="Paez-Espino D."/>
            <person name="Jungbluth S."/>
            <person name="Walsh D.A."/>
            <person name="Denef V.J."/>
            <person name="McMahon K.D."/>
            <person name="Konstantinidis K.T."/>
            <person name="Eloe-Fadrosh E.A."/>
            <person name="Kyrpides N.C."/>
            <person name="Woyke T."/>
        </authorList>
    </citation>
    <scope>NUCLEOTIDE SEQUENCE</scope>
    <source>
        <strain evidence="2">GVMAG-M-3300023179-62</strain>
    </source>
</reference>
<keyword evidence="1" id="KW-0472">Membrane</keyword>
<sequence>MFFRCVGDDTPSPPFSAEFESALSKRSTLLFYIINLILIALIIGYLFYDVK</sequence>
<proteinExistence type="predicted"/>
<organism evidence="2">
    <name type="scientific">viral metagenome</name>
    <dbReference type="NCBI Taxonomy" id="1070528"/>
    <lineage>
        <taxon>unclassified sequences</taxon>
        <taxon>metagenomes</taxon>
        <taxon>organismal metagenomes</taxon>
    </lineage>
</organism>
<name>A0A6C0H305_9ZZZZ</name>
<feature type="transmembrane region" description="Helical" evidence="1">
    <location>
        <begin position="29"/>
        <end position="48"/>
    </location>
</feature>
<dbReference type="AlphaFoldDB" id="A0A6C0H305"/>
<protein>
    <submittedName>
        <fullName evidence="2">Uncharacterized protein</fullName>
    </submittedName>
</protein>
<keyword evidence="1" id="KW-1133">Transmembrane helix</keyword>
<dbReference type="EMBL" id="MN739858">
    <property type="protein sequence ID" value="QHT74760.1"/>
    <property type="molecule type" value="Genomic_DNA"/>
</dbReference>
<accession>A0A6C0H305</accession>
<keyword evidence="1" id="KW-0812">Transmembrane</keyword>
<evidence type="ECO:0000256" key="1">
    <source>
        <dbReference type="SAM" id="Phobius"/>
    </source>
</evidence>